<keyword evidence="10 19" id="KW-1133">Transmembrane helix</keyword>
<keyword evidence="21" id="KW-1185">Reference proteome</keyword>
<feature type="binding site" evidence="17">
    <location>
        <begin position="92"/>
        <end position="93"/>
    </location>
    <ligand>
        <name>ATP</name>
        <dbReference type="ChEBI" id="CHEBI:30616"/>
    </ligand>
</feature>
<dbReference type="GO" id="GO:0005524">
    <property type="term" value="F:ATP binding"/>
    <property type="evidence" value="ECO:0007669"/>
    <property type="project" value="UniProtKB-KW"/>
</dbReference>
<dbReference type="EMBL" id="RBZM01000004">
    <property type="protein sequence ID" value="RKP55223.1"/>
    <property type="molecule type" value="Genomic_DNA"/>
</dbReference>
<keyword evidence="8 20" id="KW-0418">Kinase</keyword>
<feature type="transmembrane region" description="Helical" evidence="19">
    <location>
        <begin position="94"/>
        <end position="119"/>
    </location>
</feature>
<keyword evidence="5" id="KW-0808">Transferase</keyword>
<keyword evidence="4" id="KW-0444">Lipid biosynthesis</keyword>
<feature type="binding site" evidence="16">
    <location>
        <begin position="45"/>
        <end position="48"/>
    </location>
    <ligand>
        <name>substrate</name>
    </ligand>
</feature>
<feature type="binding site" evidence="17">
    <location>
        <position position="74"/>
    </location>
    <ligand>
        <name>ATP</name>
        <dbReference type="ChEBI" id="CHEBI:30616"/>
    </ligand>
</feature>
<evidence type="ECO:0000256" key="6">
    <source>
        <dbReference type="ARBA" id="ARBA00022692"/>
    </source>
</evidence>
<keyword evidence="3" id="KW-1003">Cell membrane</keyword>
<evidence type="ECO:0000256" key="19">
    <source>
        <dbReference type="SAM" id="Phobius"/>
    </source>
</evidence>
<dbReference type="PANTHER" id="PTHR34299:SF1">
    <property type="entry name" value="DIACYLGLYCEROL KINASE"/>
    <property type="match status" value="1"/>
</dbReference>
<evidence type="ECO:0000256" key="7">
    <source>
        <dbReference type="ARBA" id="ARBA00022741"/>
    </source>
</evidence>
<dbReference type="AlphaFoldDB" id="A0A494Y1H0"/>
<gene>
    <name evidence="20" type="ORF">D7Z26_08390</name>
</gene>
<evidence type="ECO:0000256" key="2">
    <source>
        <dbReference type="ARBA" id="ARBA00005967"/>
    </source>
</evidence>
<evidence type="ECO:0000256" key="3">
    <source>
        <dbReference type="ARBA" id="ARBA00022475"/>
    </source>
</evidence>
<organism evidence="20 21">
    <name type="scientific">Cohnella endophytica</name>
    <dbReference type="NCBI Taxonomy" id="2419778"/>
    <lineage>
        <taxon>Bacteria</taxon>
        <taxon>Bacillati</taxon>
        <taxon>Bacillota</taxon>
        <taxon>Bacilli</taxon>
        <taxon>Bacillales</taxon>
        <taxon>Paenibacillaceae</taxon>
        <taxon>Cohnella</taxon>
    </lineage>
</organism>
<evidence type="ECO:0000256" key="10">
    <source>
        <dbReference type="ARBA" id="ARBA00022989"/>
    </source>
</evidence>
<keyword evidence="13" id="KW-0594">Phospholipid biosynthesis</keyword>
<keyword evidence="9 17" id="KW-0067">ATP-binding</keyword>
<feature type="binding site" evidence="16">
    <location>
        <position position="67"/>
    </location>
    <ligand>
        <name>substrate</name>
    </ligand>
</feature>
<evidence type="ECO:0000256" key="12">
    <source>
        <dbReference type="ARBA" id="ARBA00023136"/>
    </source>
</evidence>
<feature type="transmembrane region" description="Helical" evidence="19">
    <location>
        <begin position="54"/>
        <end position="73"/>
    </location>
</feature>
<dbReference type="OrthoDB" id="9789934at2"/>
<name>A0A494Y1H0_9BACL</name>
<accession>A0A494Y1H0</accession>
<evidence type="ECO:0000256" key="4">
    <source>
        <dbReference type="ARBA" id="ARBA00022516"/>
    </source>
</evidence>
<evidence type="ECO:0000256" key="11">
    <source>
        <dbReference type="ARBA" id="ARBA00023098"/>
    </source>
</evidence>
<protein>
    <submittedName>
        <fullName evidence="20">Diacylglycerol kinase family protein</fullName>
    </submittedName>
</protein>
<feature type="active site" description="Proton acceptor" evidence="15">
    <location>
        <position position="67"/>
    </location>
</feature>
<dbReference type="CDD" id="cd14265">
    <property type="entry name" value="UDPK_IM_like"/>
    <property type="match status" value="1"/>
</dbReference>
<evidence type="ECO:0000256" key="17">
    <source>
        <dbReference type="PIRSR" id="PIRSR600829-3"/>
    </source>
</evidence>
<feature type="binding site" evidence="18">
    <location>
        <position position="26"/>
    </location>
    <ligand>
        <name>a divalent metal cation</name>
        <dbReference type="ChEBI" id="CHEBI:60240"/>
    </ligand>
</feature>
<feature type="binding site" evidence="17">
    <location>
        <position position="7"/>
    </location>
    <ligand>
        <name>ATP</name>
        <dbReference type="ChEBI" id="CHEBI:30616"/>
    </ligand>
</feature>
<comment type="subcellular location">
    <subcellularLocation>
        <location evidence="1">Cell membrane</location>
        <topology evidence="1">Multi-pass membrane protein</topology>
    </subcellularLocation>
</comment>
<proteinExistence type="inferred from homology"/>
<evidence type="ECO:0000313" key="21">
    <source>
        <dbReference type="Proteomes" id="UP000282076"/>
    </source>
</evidence>
<reference evidence="20 21" key="1">
    <citation type="submission" date="2018-10" db="EMBL/GenBank/DDBJ databases">
        <title>Cohnella sp. M2MS4P-1, whole genome shotgun sequence.</title>
        <authorList>
            <person name="Tuo L."/>
        </authorList>
    </citation>
    <scope>NUCLEOTIDE SEQUENCE [LARGE SCALE GENOMIC DNA]</scope>
    <source>
        <strain evidence="20 21">M2MS4P-1</strain>
    </source>
</reference>
<dbReference type="Proteomes" id="UP000282076">
    <property type="component" value="Unassembled WGS sequence"/>
</dbReference>
<evidence type="ECO:0000256" key="8">
    <source>
        <dbReference type="ARBA" id="ARBA00022777"/>
    </source>
</evidence>
<feature type="binding site" evidence="16">
    <location>
        <position position="7"/>
    </location>
    <ligand>
        <name>substrate</name>
    </ligand>
</feature>
<keyword evidence="18" id="KW-0479">Metal-binding</keyword>
<keyword evidence="6 19" id="KW-0812">Transmembrane</keyword>
<dbReference type="Gene3D" id="1.10.287.3610">
    <property type="match status" value="1"/>
</dbReference>
<evidence type="ECO:0000256" key="15">
    <source>
        <dbReference type="PIRSR" id="PIRSR600829-1"/>
    </source>
</evidence>
<dbReference type="PANTHER" id="PTHR34299">
    <property type="entry name" value="DIACYLGLYCEROL KINASE"/>
    <property type="match status" value="1"/>
</dbReference>
<keyword evidence="11" id="KW-0443">Lipid metabolism</keyword>
<dbReference type="GO" id="GO:0046872">
    <property type="term" value="F:metal ion binding"/>
    <property type="evidence" value="ECO:0007669"/>
    <property type="project" value="UniProtKB-KW"/>
</dbReference>
<comment type="similarity">
    <text evidence="2">Belongs to the bacterial diacylglycerol kinase family.</text>
</comment>
<dbReference type="GO" id="GO:0005886">
    <property type="term" value="C:plasma membrane"/>
    <property type="evidence" value="ECO:0007669"/>
    <property type="project" value="UniProtKB-SubCell"/>
</dbReference>
<feature type="binding site" evidence="17">
    <location>
        <position position="26"/>
    </location>
    <ligand>
        <name>ATP</name>
        <dbReference type="ChEBI" id="CHEBI:30616"/>
    </ligand>
</feature>
<dbReference type="GO" id="GO:0008654">
    <property type="term" value="P:phospholipid biosynthetic process"/>
    <property type="evidence" value="ECO:0007669"/>
    <property type="project" value="UniProtKB-KW"/>
</dbReference>
<dbReference type="InterPro" id="IPR036945">
    <property type="entry name" value="DAGK_sf"/>
</dbReference>
<keyword evidence="7 17" id="KW-0547">Nucleotide-binding</keyword>
<feature type="transmembrane region" description="Helical" evidence="19">
    <location>
        <begin position="31"/>
        <end position="48"/>
    </location>
</feature>
<evidence type="ECO:0000256" key="9">
    <source>
        <dbReference type="ARBA" id="ARBA00022840"/>
    </source>
</evidence>
<dbReference type="GO" id="GO:0016301">
    <property type="term" value="F:kinase activity"/>
    <property type="evidence" value="ECO:0007669"/>
    <property type="project" value="UniProtKB-KW"/>
</dbReference>
<evidence type="ECO:0000256" key="13">
    <source>
        <dbReference type="ARBA" id="ARBA00023209"/>
    </source>
</evidence>
<keyword evidence="14" id="KW-1208">Phospholipid metabolism</keyword>
<evidence type="ECO:0000256" key="1">
    <source>
        <dbReference type="ARBA" id="ARBA00004651"/>
    </source>
</evidence>
<dbReference type="Pfam" id="PF01219">
    <property type="entry name" value="DAGK_prokar"/>
    <property type="match status" value="1"/>
</dbReference>
<evidence type="ECO:0000313" key="20">
    <source>
        <dbReference type="EMBL" id="RKP55223.1"/>
    </source>
</evidence>
<evidence type="ECO:0000256" key="16">
    <source>
        <dbReference type="PIRSR" id="PIRSR600829-2"/>
    </source>
</evidence>
<keyword evidence="12 19" id="KW-0472">Membrane</keyword>
<comment type="cofactor">
    <cofactor evidence="18">
        <name>Mg(2+)</name>
        <dbReference type="ChEBI" id="CHEBI:18420"/>
    </cofactor>
    <text evidence="18">Mn(2+), Zn(2+), Cd(2+) and Co(2+) support activity to lesser extents.</text>
</comment>
<comment type="caution">
    <text evidence="20">The sequence shown here is derived from an EMBL/GenBank/DDBJ whole genome shotgun (WGS) entry which is preliminary data.</text>
</comment>
<evidence type="ECO:0000256" key="14">
    <source>
        <dbReference type="ARBA" id="ARBA00023264"/>
    </source>
</evidence>
<evidence type="ECO:0000256" key="5">
    <source>
        <dbReference type="ARBA" id="ARBA00022679"/>
    </source>
</evidence>
<evidence type="ECO:0000256" key="18">
    <source>
        <dbReference type="PIRSR" id="PIRSR600829-4"/>
    </source>
</evidence>
<feature type="binding site" evidence="18">
    <location>
        <position position="74"/>
    </location>
    <ligand>
        <name>a divalent metal cation</name>
        <dbReference type="ChEBI" id="CHEBI:60240"/>
    </ligand>
</feature>
<dbReference type="RefSeq" id="WP_120975779.1">
    <property type="nucleotide sequence ID" value="NZ_RBZM01000004.1"/>
</dbReference>
<dbReference type="InterPro" id="IPR000829">
    <property type="entry name" value="DAGK"/>
</dbReference>
<keyword evidence="18" id="KW-0460">Magnesium</keyword>
<dbReference type="InterPro" id="IPR033717">
    <property type="entry name" value="UDPK"/>
</dbReference>
<sequence length="124" mass="13504">MSGWRSREIHSFRCAIAGIYAALRGERHMQFHFAAAIAVVAAGFWLQVGREDWLWLSAAIAVVWVAELFNTAIERVVDMASPGMHPLAKAAKDTAAGAVLVTSLFAVIVGVIVLGPPLWDTFRK</sequence>